<comment type="subcellular location">
    <subcellularLocation>
        <location evidence="1">Membrane</location>
        <topology evidence="1">Multi-pass membrane protein</topology>
    </subcellularLocation>
</comment>
<dbReference type="OrthoDB" id="66620at2759"/>
<dbReference type="GO" id="GO:0005524">
    <property type="term" value="F:ATP binding"/>
    <property type="evidence" value="ECO:0007669"/>
    <property type="project" value="UniProtKB-KW"/>
</dbReference>
<feature type="transmembrane region" description="Helical" evidence="8">
    <location>
        <begin position="1066"/>
        <end position="1088"/>
    </location>
</feature>
<feature type="transmembrane region" description="Helical" evidence="8">
    <location>
        <begin position="403"/>
        <end position="426"/>
    </location>
</feature>
<feature type="transmembrane region" description="Helical" evidence="8">
    <location>
        <begin position="862"/>
        <end position="882"/>
    </location>
</feature>
<feature type="transmembrane region" description="Helical" evidence="8">
    <location>
        <begin position="903"/>
        <end position="930"/>
    </location>
</feature>
<dbReference type="PANTHER" id="PTHR19241">
    <property type="entry name" value="ATP-BINDING CASSETTE TRANSPORTER"/>
    <property type="match status" value="1"/>
</dbReference>
<feature type="transmembrane region" description="Helical" evidence="8">
    <location>
        <begin position="285"/>
        <end position="306"/>
    </location>
</feature>
<dbReference type="Gene3D" id="3.40.50.300">
    <property type="entry name" value="P-loop containing nucleotide triphosphate hydrolases"/>
    <property type="match status" value="2"/>
</dbReference>
<dbReference type="SUPFAM" id="SSF52540">
    <property type="entry name" value="P-loop containing nucleoside triphosphate hydrolases"/>
    <property type="match status" value="2"/>
</dbReference>
<keyword evidence="11" id="KW-1185">Reference proteome</keyword>
<dbReference type="EMBL" id="BSXT01001097">
    <property type="protein sequence ID" value="GMF38595.1"/>
    <property type="molecule type" value="Genomic_DNA"/>
</dbReference>
<dbReference type="InterPro" id="IPR027417">
    <property type="entry name" value="P-loop_NTPase"/>
</dbReference>
<evidence type="ECO:0000256" key="3">
    <source>
        <dbReference type="ARBA" id="ARBA00022692"/>
    </source>
</evidence>
<dbReference type="CDD" id="cd03232">
    <property type="entry name" value="ABCG_PDR_domain2"/>
    <property type="match status" value="1"/>
</dbReference>
<dbReference type="Pfam" id="PF06422">
    <property type="entry name" value="PDR_CDR"/>
    <property type="match status" value="1"/>
</dbReference>
<reference evidence="10" key="1">
    <citation type="submission" date="2023-04" db="EMBL/GenBank/DDBJ databases">
        <title>Phytophthora fragariaefolia NBRC 109709.</title>
        <authorList>
            <person name="Ichikawa N."/>
            <person name="Sato H."/>
            <person name="Tonouchi N."/>
        </authorList>
    </citation>
    <scope>NUCLEOTIDE SEQUENCE</scope>
    <source>
        <strain evidence="10">NBRC 109709</strain>
    </source>
</reference>
<evidence type="ECO:0000313" key="11">
    <source>
        <dbReference type="Proteomes" id="UP001165121"/>
    </source>
</evidence>
<dbReference type="GO" id="GO:0016020">
    <property type="term" value="C:membrane"/>
    <property type="evidence" value="ECO:0007669"/>
    <property type="project" value="UniProtKB-SubCell"/>
</dbReference>
<feature type="transmembrane region" description="Helical" evidence="8">
    <location>
        <begin position="830"/>
        <end position="850"/>
    </location>
</feature>
<dbReference type="InterPro" id="IPR003439">
    <property type="entry name" value="ABC_transporter-like_ATP-bd"/>
</dbReference>
<feature type="domain" description="ABC transporter" evidence="9">
    <location>
        <begin position="491"/>
        <end position="733"/>
    </location>
</feature>
<dbReference type="InterPro" id="IPR010929">
    <property type="entry name" value="PDR_CDR_ABC"/>
</dbReference>
<feature type="transmembrane region" description="Helical" evidence="8">
    <location>
        <begin position="942"/>
        <end position="964"/>
    </location>
</feature>
<keyword evidence="4" id="KW-0547">Nucleotide-binding</keyword>
<dbReference type="InterPro" id="IPR013525">
    <property type="entry name" value="ABC2_TM"/>
</dbReference>
<proteinExistence type="predicted"/>
<dbReference type="Pfam" id="PF00005">
    <property type="entry name" value="ABC_tran"/>
    <property type="match status" value="1"/>
</dbReference>
<dbReference type="SMART" id="SM00382">
    <property type="entry name" value="AAA"/>
    <property type="match status" value="1"/>
</dbReference>
<keyword evidence="7 8" id="KW-0472">Membrane</keyword>
<dbReference type="GO" id="GO:0016887">
    <property type="term" value="F:ATP hydrolysis activity"/>
    <property type="evidence" value="ECO:0007669"/>
    <property type="project" value="InterPro"/>
</dbReference>
<evidence type="ECO:0000256" key="5">
    <source>
        <dbReference type="ARBA" id="ARBA00022840"/>
    </source>
</evidence>
<accession>A0A9W6XHI7</accession>
<protein>
    <submittedName>
        <fullName evidence="10">Unnamed protein product</fullName>
    </submittedName>
</protein>
<organism evidence="10 11">
    <name type="scientific">Phytophthora fragariaefolia</name>
    <dbReference type="NCBI Taxonomy" id="1490495"/>
    <lineage>
        <taxon>Eukaryota</taxon>
        <taxon>Sar</taxon>
        <taxon>Stramenopiles</taxon>
        <taxon>Oomycota</taxon>
        <taxon>Peronosporomycetes</taxon>
        <taxon>Peronosporales</taxon>
        <taxon>Peronosporaceae</taxon>
        <taxon>Phytophthora</taxon>
    </lineage>
</organism>
<keyword evidence="3 8" id="KW-0812">Transmembrane</keyword>
<dbReference type="FunFam" id="3.40.50.300:FF:000289">
    <property type="entry name" value="ABC transporter G family member 31"/>
    <property type="match status" value="1"/>
</dbReference>
<comment type="caution">
    <text evidence="10">The sequence shown here is derived from an EMBL/GenBank/DDBJ whole genome shotgun (WGS) entry which is preliminary data.</text>
</comment>
<keyword evidence="5" id="KW-0067">ATP-binding</keyword>
<dbReference type="Proteomes" id="UP001165121">
    <property type="component" value="Unassembled WGS sequence"/>
</dbReference>
<keyword evidence="2" id="KW-0813">Transport</keyword>
<dbReference type="PROSITE" id="PS50893">
    <property type="entry name" value="ABC_TRANSPORTER_2"/>
    <property type="match status" value="1"/>
</dbReference>
<dbReference type="InterPro" id="IPR003593">
    <property type="entry name" value="AAA+_ATPase"/>
</dbReference>
<feature type="transmembrane region" description="Helical" evidence="8">
    <location>
        <begin position="180"/>
        <end position="197"/>
    </location>
</feature>
<sequence length="1096" mass="121576">MMDEISTGLDSAATFDIISTQRSLAKAFRKTIVISLLQPSPEVFELFDEVLLLNDGYVMYHGPRAEAQHFFEDMGFKCPLNRDVADFLMDLGTDKQRQYEIGLVPRYASHFASEFEKSSIHVSMMGYLHSSLSSELSEDGVKYIDSVPEFKQGFLSGAATSVARELKVLLQDSAAVKSRIFMVLIIGLLYGTAFYQFDVANTQVVMGLAYTAVDTLSVAKSAMIPTILATRDVIYKQRGANFYRTSSFVIASSAKQIPVVLIETLLFGSIVYWMCGFVASVQSYILYQVVLFLVNMAYSALFFFIASVSPNINVANPISLLSLLFLATFSGFLITKESIPVYLSWVYWISPHAWGIHAVAVNQYRDSRFDTCVYDGVDYCAEYGMQIGEYMLSVYGVPTEKYWLWYGLIFLAAAYIIFMAISCLVLEYWRYETTANISLQLEDNRLGDPVASLRDNYTLAATPKEIASNNEQNISISVTRTVEKNFAPVTLAFKNLWYSVPDPTSTNASIDLLKGISGYALPGTITALMGSSGAGKTTLMDVIAGRKTGGKVRGDIMLNGYPATDLAIRRATGYCEQMDIHSEASTFREALTFSAFLRQGADVSESQKYDSVAECLELLELHSIADQIIRGSSKEQMKRLTIGVELAAQPSVLFLDEPTSGLDARSAKLIMDGVRKVADTGRTIVCTIHQPSAVVFSVFDSLLLLKRGGEMVFFGDLGEKAANLIGYFESIKGVAKLEKDCNPATWMLEVIGAGVGNDSADNTDFVKLFKSSVQSRQLENEMNQEGGTRPSLSVAALTFDKKRAASNLAQAKFLIKRFFEMYWRTPSNNLTRFLISIMLVLVFGIAYVGAEYSSYQGINSGLGMVFMTQSYMTTFIVFSSVVPISIQERASFYRERSAQTYNAFWYFVGATLVEIPYCFVESLLFMAIYYPMVGFTGVSQFFAYWLNLTGLVLLQAYFGQLLAYLAPNLEVASVFVILVNYVWITFTGFNPPVAFIPRGYQWLYHLTPHKYTLASLIAIVFGDCSSSGNGTDLGCQELTGAPAVLGSNISVSEYLDDVFSAKHSEIWSNFGIVVLWIACLRIGSLLALRFVNHQKR</sequence>
<dbReference type="InterPro" id="IPR034003">
    <property type="entry name" value="ABCG_PDR_2"/>
</dbReference>
<feature type="transmembrane region" description="Helical" evidence="8">
    <location>
        <begin position="318"/>
        <end position="335"/>
    </location>
</feature>
<feature type="transmembrane region" description="Helical" evidence="8">
    <location>
        <begin position="256"/>
        <end position="279"/>
    </location>
</feature>
<keyword evidence="6 8" id="KW-1133">Transmembrane helix</keyword>
<evidence type="ECO:0000256" key="1">
    <source>
        <dbReference type="ARBA" id="ARBA00004141"/>
    </source>
</evidence>
<dbReference type="Pfam" id="PF01061">
    <property type="entry name" value="ABC2_membrane"/>
    <property type="match status" value="2"/>
</dbReference>
<dbReference type="AlphaFoldDB" id="A0A9W6XHI7"/>
<dbReference type="GO" id="GO:0140359">
    <property type="term" value="F:ABC-type transporter activity"/>
    <property type="evidence" value="ECO:0007669"/>
    <property type="project" value="InterPro"/>
</dbReference>
<evidence type="ECO:0000256" key="2">
    <source>
        <dbReference type="ARBA" id="ARBA00022448"/>
    </source>
</evidence>
<evidence type="ECO:0000259" key="9">
    <source>
        <dbReference type="PROSITE" id="PS50893"/>
    </source>
</evidence>
<evidence type="ECO:0000256" key="6">
    <source>
        <dbReference type="ARBA" id="ARBA00022989"/>
    </source>
</evidence>
<gene>
    <name evidence="10" type="ORF">Pfra01_001118500</name>
</gene>
<name>A0A9W6XHI7_9STRA</name>
<evidence type="ECO:0000256" key="8">
    <source>
        <dbReference type="SAM" id="Phobius"/>
    </source>
</evidence>
<feature type="transmembrane region" description="Helical" evidence="8">
    <location>
        <begin position="971"/>
        <end position="989"/>
    </location>
</feature>
<evidence type="ECO:0000256" key="7">
    <source>
        <dbReference type="ARBA" id="ARBA00023136"/>
    </source>
</evidence>
<evidence type="ECO:0000313" key="10">
    <source>
        <dbReference type="EMBL" id="GMF38595.1"/>
    </source>
</evidence>
<evidence type="ECO:0000256" key="4">
    <source>
        <dbReference type="ARBA" id="ARBA00022741"/>
    </source>
</evidence>